<organism evidence="2 3">
    <name type="scientific">Flagellimonas chongwuensis</name>
    <dbReference type="NCBI Taxonomy" id="2697365"/>
    <lineage>
        <taxon>Bacteria</taxon>
        <taxon>Pseudomonadati</taxon>
        <taxon>Bacteroidota</taxon>
        <taxon>Flavobacteriia</taxon>
        <taxon>Flavobacteriales</taxon>
        <taxon>Flavobacteriaceae</taxon>
        <taxon>Flagellimonas</taxon>
    </lineage>
</organism>
<accession>A0A850NJM4</accession>
<dbReference type="Pfam" id="PF12867">
    <property type="entry name" value="DinB_2"/>
    <property type="match status" value="1"/>
</dbReference>
<feature type="domain" description="DinB-like" evidence="1">
    <location>
        <begin position="46"/>
        <end position="156"/>
    </location>
</feature>
<dbReference type="AlphaFoldDB" id="A0A850NJM4"/>
<dbReference type="RefSeq" id="WP_176620271.1">
    <property type="nucleotide sequence ID" value="NZ_WYET01000004.1"/>
</dbReference>
<dbReference type="SUPFAM" id="SSF109854">
    <property type="entry name" value="DinB/YfiT-like putative metalloenzymes"/>
    <property type="match status" value="1"/>
</dbReference>
<evidence type="ECO:0000313" key="2">
    <source>
        <dbReference type="EMBL" id="NVN18548.1"/>
    </source>
</evidence>
<evidence type="ECO:0000313" key="3">
    <source>
        <dbReference type="Proteomes" id="UP000558089"/>
    </source>
</evidence>
<comment type="caution">
    <text evidence="2">The sequence shown here is derived from an EMBL/GenBank/DDBJ whole genome shotgun (WGS) entry which is preliminary data.</text>
</comment>
<proteinExistence type="predicted"/>
<protein>
    <submittedName>
        <fullName evidence="2">DinB family protein</fullName>
    </submittedName>
</protein>
<dbReference type="InterPro" id="IPR024775">
    <property type="entry name" value="DinB-like"/>
</dbReference>
<gene>
    <name evidence="2" type="ORF">GUA46_09350</name>
</gene>
<name>A0A850NJM4_9FLAO</name>
<dbReference type="PROSITE" id="PS51257">
    <property type="entry name" value="PROKAR_LIPOPROTEIN"/>
    <property type="match status" value="1"/>
</dbReference>
<dbReference type="Proteomes" id="UP000558089">
    <property type="component" value="Unassembled WGS sequence"/>
</dbReference>
<reference evidence="2 3" key="1">
    <citation type="submission" date="2020-01" db="EMBL/GenBank/DDBJ databases">
        <title>Draft Genome Analysis of Muricauda sp. HICW Isolated from coastal seawater of PR China.</title>
        <authorList>
            <person name="Chen M.-X."/>
        </authorList>
    </citation>
    <scope>NUCLEOTIDE SEQUENCE [LARGE SCALE GENOMIC DNA]</scope>
    <source>
        <strain evidence="2 3">HICW</strain>
    </source>
</reference>
<dbReference type="Gene3D" id="1.20.120.450">
    <property type="entry name" value="dinb family like domain"/>
    <property type="match status" value="1"/>
</dbReference>
<sequence>MKGWVFLLVIGVFISCAQNKNDENIRELLLSQLKNTHNTQEWFAPTETALKGLTYEQAIWQDSTANHSIAELATHIVFWNEMNLKSFNDLEISDKAVKNDETFQVPKKDEWSITVKRLDSIQTEWKTAVKHADLVKIQDRAEEIANMSAHTGYHTGQIVYIRKQNGWWK</sequence>
<evidence type="ECO:0000259" key="1">
    <source>
        <dbReference type="Pfam" id="PF12867"/>
    </source>
</evidence>
<keyword evidence="3" id="KW-1185">Reference proteome</keyword>
<dbReference type="InterPro" id="IPR034660">
    <property type="entry name" value="DinB/YfiT-like"/>
</dbReference>
<dbReference type="EMBL" id="WYET01000004">
    <property type="protein sequence ID" value="NVN18548.1"/>
    <property type="molecule type" value="Genomic_DNA"/>
</dbReference>